<keyword evidence="10" id="KW-0999">Mitochondrion inner membrane</keyword>
<dbReference type="UniPathway" id="UPA00232"/>
<dbReference type="InterPro" id="IPR039653">
    <property type="entry name" value="Prenyltransferase"/>
</dbReference>
<dbReference type="FunFam" id="1.10.357.140:FF:000003">
    <property type="entry name" value="4-hydroxybenzoate polyprenyltransferase, mitochondrial"/>
    <property type="match status" value="1"/>
</dbReference>
<dbReference type="AlphaFoldDB" id="A0A0H5BYZ3"/>
<reference evidence="12" key="1">
    <citation type="journal article" date="2015" name="J. Biotechnol.">
        <title>The structure of the Cyberlindnera jadinii genome and its relation to Candida utilis analyzed by the occurrence of single nucleotide polymorphisms.</title>
        <authorList>
            <person name="Rupp O."/>
            <person name="Brinkrolf K."/>
            <person name="Buerth C."/>
            <person name="Kunigo M."/>
            <person name="Schneider J."/>
            <person name="Jaenicke S."/>
            <person name="Goesmann A."/>
            <person name="Puehler A."/>
            <person name="Jaeger K.-E."/>
            <person name="Ernst J.F."/>
        </authorList>
    </citation>
    <scope>NUCLEOTIDE SEQUENCE [LARGE SCALE GENOMIC DNA]</scope>
    <source>
        <strain evidence="12">ATCC 18201 / CBS 1600 / BCRC 20928 / JCM 3617 / NBRC 0987 / NRRL Y-1542</strain>
    </source>
</reference>
<comment type="similarity">
    <text evidence="3 10">Belongs to the UbiA prenyltransferase family.</text>
</comment>
<dbReference type="EC" id="2.5.1.39" evidence="10"/>
<gene>
    <name evidence="10 11" type="primary">COQ2</name>
    <name evidence="11" type="ORF">BN1211_0285</name>
</gene>
<dbReference type="Gene3D" id="1.20.120.1780">
    <property type="entry name" value="UbiA prenyltransferase"/>
    <property type="match status" value="1"/>
</dbReference>
<comment type="subcellular location">
    <subcellularLocation>
        <location evidence="2 10">Mitochondrion inner membrane</location>
        <topology evidence="2 10">Multi-pass membrane protein</topology>
        <orientation evidence="2 10">Matrix side</orientation>
    </subcellularLocation>
</comment>
<keyword evidence="7 10" id="KW-0472">Membrane</keyword>
<protein>
    <recommendedName>
        <fullName evidence="10">4-hydroxybenzoate polyprenyltransferase, mitochondrial</fullName>
        <shortName evidence="10">4-HB polyprenyltransferase</shortName>
        <ecNumber evidence="10">2.5.1.39</ecNumber>
    </recommendedName>
    <alternativeName>
        <fullName evidence="10">4-hydroxybenzoate hexaprenyltransferase</fullName>
    </alternativeName>
    <alternativeName>
        <fullName evidence="10">Para-hydroxybenzoate--polyprenyltransferase</fullName>
        <shortName evidence="10">PHB:PPT</shortName>
        <shortName evidence="10">PHB:polyprenyltransferase</shortName>
    </alternativeName>
</protein>
<keyword evidence="4 10" id="KW-0808">Transferase</keyword>
<feature type="transmembrane region" description="Helical" evidence="10">
    <location>
        <begin position="201"/>
        <end position="221"/>
    </location>
</feature>
<sequence length="352" mass="39207">MMKLTVFRPSVRLFRPSLASLATRWQSTVAKPREVFTPEQKAWAANERLKGLGVLKHLPEKWIPYGELMRLEKPVGTWLLFIPGTWSILMAACQTGAPLLLTIKTLALFGVGSIVMRGFGCVVNDLLDKDLDNKVLRTIERPITSGRVTKKQAYKLMAGQLTVGLGILLALPSQCYAIGALSLIPVCLYPLFKRFTYYPQAMLSVTFNWAAILGFPAMGIVDPITLGSLYLSTFCWTMTYDTIYAHQDKQFDIKAGVKSTALAWQDKSKMIFTGLTTAQTGLLALAGYHSGLLFSPGFAIGSAMFLGSVYRMVYKVDLNNPADCWKYFVRNIRYGLYLTLGLALDYLIGWSF</sequence>
<dbReference type="EMBL" id="CDQK01000001">
    <property type="protein sequence ID" value="CEP20422.1"/>
    <property type="molecule type" value="Genomic_DNA"/>
</dbReference>
<evidence type="ECO:0000256" key="4">
    <source>
        <dbReference type="ARBA" id="ARBA00022679"/>
    </source>
</evidence>
<dbReference type="InterPro" id="IPR000537">
    <property type="entry name" value="UbiA_prenyltransferase"/>
</dbReference>
<dbReference type="Proteomes" id="UP000038830">
    <property type="component" value="Unassembled WGS sequence"/>
</dbReference>
<keyword evidence="5 10" id="KW-0812">Transmembrane</keyword>
<proteinExistence type="inferred from homology"/>
<comment type="cofactor">
    <cofactor evidence="1 10">
        <name>Mg(2+)</name>
        <dbReference type="ChEBI" id="CHEBI:18420"/>
    </cofactor>
</comment>
<evidence type="ECO:0000256" key="5">
    <source>
        <dbReference type="ARBA" id="ARBA00022692"/>
    </source>
</evidence>
<keyword evidence="10" id="KW-0496">Mitochondrion</keyword>
<comment type="catalytic activity">
    <reaction evidence="8 10">
        <text>an all-trans-polyprenyl diphosphate + 4-hydroxybenzoate = a 4-hydroxy-3-(all-trans-polyprenyl)benzoate + diphosphate</text>
        <dbReference type="Rhea" id="RHEA:44504"/>
        <dbReference type="Rhea" id="RHEA-COMP:9514"/>
        <dbReference type="Rhea" id="RHEA-COMP:9564"/>
        <dbReference type="ChEBI" id="CHEBI:17879"/>
        <dbReference type="ChEBI" id="CHEBI:33019"/>
        <dbReference type="ChEBI" id="CHEBI:58914"/>
        <dbReference type="ChEBI" id="CHEBI:78396"/>
        <dbReference type="EC" id="2.5.1.39"/>
    </reaction>
</comment>
<evidence type="ECO:0000313" key="11">
    <source>
        <dbReference type="EMBL" id="CEP20422.1"/>
    </source>
</evidence>
<evidence type="ECO:0000256" key="10">
    <source>
        <dbReference type="HAMAP-Rule" id="MF_03189"/>
    </source>
</evidence>
<dbReference type="HAMAP" id="MF_01635">
    <property type="entry name" value="UbiA"/>
    <property type="match status" value="1"/>
</dbReference>
<organism evidence="11 12">
    <name type="scientific">Cyberlindnera jadinii (strain ATCC 18201 / CBS 1600 / BCRC 20928 / JCM 3617 / NBRC 0987 / NRRL Y-1542)</name>
    <name type="common">Torula yeast</name>
    <name type="synonym">Candida utilis</name>
    <dbReference type="NCBI Taxonomy" id="983966"/>
    <lineage>
        <taxon>Eukaryota</taxon>
        <taxon>Fungi</taxon>
        <taxon>Dikarya</taxon>
        <taxon>Ascomycota</taxon>
        <taxon>Saccharomycotina</taxon>
        <taxon>Saccharomycetes</taxon>
        <taxon>Phaffomycetales</taxon>
        <taxon>Phaffomycetaceae</taxon>
        <taxon>Cyberlindnera</taxon>
    </lineage>
</organism>
<dbReference type="GO" id="GO:0005743">
    <property type="term" value="C:mitochondrial inner membrane"/>
    <property type="evidence" value="ECO:0007669"/>
    <property type="project" value="UniProtKB-SubCell"/>
</dbReference>
<evidence type="ECO:0000256" key="7">
    <source>
        <dbReference type="ARBA" id="ARBA00023136"/>
    </source>
</evidence>
<keyword evidence="10" id="KW-0414">Isoprene biosynthesis</keyword>
<dbReference type="GO" id="GO:0008412">
    <property type="term" value="F:4-hydroxybenzoate polyprenyltransferase activity"/>
    <property type="evidence" value="ECO:0007669"/>
    <property type="project" value="UniProtKB-EC"/>
</dbReference>
<evidence type="ECO:0000256" key="3">
    <source>
        <dbReference type="ARBA" id="ARBA00005985"/>
    </source>
</evidence>
<feature type="transmembrane region" description="Helical" evidence="10">
    <location>
        <begin position="176"/>
        <end position="192"/>
    </location>
</feature>
<name>A0A0H5BYZ3_CYBJN</name>
<dbReference type="Gene3D" id="1.10.357.140">
    <property type="entry name" value="UbiA prenyltransferase"/>
    <property type="match status" value="1"/>
</dbReference>
<comment type="pathway">
    <text evidence="10">Cofactor biosynthesis; ubiquinone biosynthesis.</text>
</comment>
<evidence type="ECO:0000313" key="12">
    <source>
        <dbReference type="Proteomes" id="UP000038830"/>
    </source>
</evidence>
<accession>A0A0H5BYZ3</accession>
<evidence type="ECO:0000256" key="9">
    <source>
        <dbReference type="ARBA" id="ARBA00058997"/>
    </source>
</evidence>
<keyword evidence="10" id="KW-0831">Ubiquinone biosynthesis</keyword>
<evidence type="ECO:0000256" key="6">
    <source>
        <dbReference type="ARBA" id="ARBA00022989"/>
    </source>
</evidence>
<dbReference type="InterPro" id="IPR044878">
    <property type="entry name" value="UbiA_sf"/>
</dbReference>
<keyword evidence="6 10" id="KW-1133">Transmembrane helix</keyword>
<feature type="transmembrane region" description="Helical" evidence="10">
    <location>
        <begin position="334"/>
        <end position="351"/>
    </location>
</feature>
<dbReference type="PANTHER" id="PTHR11048">
    <property type="entry name" value="PRENYLTRANSFERASES"/>
    <property type="match status" value="1"/>
</dbReference>
<dbReference type="NCBIfam" id="TIGR01474">
    <property type="entry name" value="ubiA_proteo"/>
    <property type="match status" value="1"/>
</dbReference>
<dbReference type="InterPro" id="IPR030470">
    <property type="entry name" value="UbiA_prenylTrfase_CS"/>
</dbReference>
<evidence type="ECO:0000256" key="8">
    <source>
        <dbReference type="ARBA" id="ARBA00052313"/>
    </source>
</evidence>
<dbReference type="GO" id="GO:0006744">
    <property type="term" value="P:ubiquinone biosynthetic process"/>
    <property type="evidence" value="ECO:0007669"/>
    <property type="project" value="UniProtKB-UniRule"/>
</dbReference>
<evidence type="ECO:0000256" key="2">
    <source>
        <dbReference type="ARBA" id="ARBA00004292"/>
    </source>
</evidence>
<dbReference type="CDD" id="cd13959">
    <property type="entry name" value="PT_UbiA_COQ2"/>
    <property type="match status" value="1"/>
</dbReference>
<dbReference type="FunFam" id="1.20.120.1780:FF:000001">
    <property type="entry name" value="4-hydroxybenzoate octaprenyltransferase"/>
    <property type="match status" value="1"/>
</dbReference>
<comment type="function">
    <text evidence="9 10">Catalyzes the prenylation of para-hydroxybenzoate (PHB) with an all-trans polyprenyl group. Mediates the second step in the final reaction sequence of coenzyme Q (CoQ) biosynthesis, which is the condensation of the polyisoprenoid side chain with PHB, generating the first membrane-bound Q intermediate.</text>
</comment>
<dbReference type="PANTHER" id="PTHR11048:SF28">
    <property type="entry name" value="4-HYDROXYBENZOATE POLYPRENYLTRANSFERASE, MITOCHONDRIAL"/>
    <property type="match status" value="1"/>
</dbReference>
<evidence type="ECO:0000256" key="1">
    <source>
        <dbReference type="ARBA" id="ARBA00001946"/>
    </source>
</evidence>
<dbReference type="PROSITE" id="PS00943">
    <property type="entry name" value="UBIA"/>
    <property type="match status" value="1"/>
</dbReference>
<dbReference type="GO" id="GO:0008299">
    <property type="term" value="P:isoprenoid biosynthetic process"/>
    <property type="evidence" value="ECO:0007669"/>
    <property type="project" value="UniProtKB-UniRule"/>
</dbReference>
<dbReference type="Pfam" id="PF01040">
    <property type="entry name" value="UbiA"/>
    <property type="match status" value="1"/>
</dbReference>
<dbReference type="InterPro" id="IPR006370">
    <property type="entry name" value="HB_polyprenyltransferase-like"/>
</dbReference>
<feature type="transmembrane region" description="Helical" evidence="10">
    <location>
        <begin position="292"/>
        <end position="313"/>
    </location>
</feature>